<gene>
    <name evidence="2" type="ORF">BZL29_4532</name>
    <name evidence="1" type="ORF">BZL30_6551</name>
</gene>
<dbReference type="Proteomes" id="UP000189229">
    <property type="component" value="Unassembled WGS sequence"/>
</dbReference>
<accession>A0A1V3X6T5</accession>
<sequence length="48" mass="5185">MHEFVCRPGSLAPAPSKVDREFPVTASAAGMHQGNSEYECADAFVPFE</sequence>
<dbReference type="EMBL" id="MVBM01000006">
    <property type="protein sequence ID" value="OOK70130.1"/>
    <property type="molecule type" value="Genomic_DNA"/>
</dbReference>
<evidence type="ECO:0000313" key="1">
    <source>
        <dbReference type="EMBL" id="OOK70130.1"/>
    </source>
</evidence>
<dbReference type="AlphaFoldDB" id="A0A1V3X6T5"/>
<organism evidence="2 3">
    <name type="scientific">Mycobacterium kansasii</name>
    <dbReference type="NCBI Taxonomy" id="1768"/>
    <lineage>
        <taxon>Bacteria</taxon>
        <taxon>Bacillati</taxon>
        <taxon>Actinomycetota</taxon>
        <taxon>Actinomycetes</taxon>
        <taxon>Mycobacteriales</taxon>
        <taxon>Mycobacteriaceae</taxon>
        <taxon>Mycobacterium</taxon>
    </lineage>
</organism>
<protein>
    <submittedName>
        <fullName evidence="2">Uncharacterized protein</fullName>
    </submittedName>
</protein>
<evidence type="ECO:0000313" key="2">
    <source>
        <dbReference type="EMBL" id="OOK74929.1"/>
    </source>
</evidence>
<dbReference type="EMBL" id="MVBN01000004">
    <property type="protein sequence ID" value="OOK74929.1"/>
    <property type="molecule type" value="Genomic_DNA"/>
</dbReference>
<evidence type="ECO:0000313" key="4">
    <source>
        <dbReference type="Proteomes" id="UP000189229"/>
    </source>
</evidence>
<reference evidence="3 4" key="1">
    <citation type="submission" date="2017-02" db="EMBL/GenBank/DDBJ databases">
        <title>Complete genome sequences of Mycobacterium kansasii strains isolated from rhesus macaques.</title>
        <authorList>
            <person name="Panda A."/>
            <person name="Nagaraj S."/>
            <person name="Zhao X."/>
            <person name="Tettelin H."/>
            <person name="Detolla L.J."/>
        </authorList>
    </citation>
    <scope>NUCLEOTIDE SEQUENCE [LARGE SCALE GENOMIC DNA]</scope>
    <source>
        <strain evidence="2 3">11-3469</strain>
        <strain evidence="1 4">11-3813</strain>
    </source>
</reference>
<name>A0A1V3X6T5_MYCKA</name>
<comment type="caution">
    <text evidence="2">The sequence shown here is derived from an EMBL/GenBank/DDBJ whole genome shotgun (WGS) entry which is preliminary data.</text>
</comment>
<evidence type="ECO:0000313" key="3">
    <source>
        <dbReference type="Proteomes" id="UP000188532"/>
    </source>
</evidence>
<dbReference type="Proteomes" id="UP000188532">
    <property type="component" value="Unassembled WGS sequence"/>
</dbReference>
<proteinExistence type="predicted"/>